<dbReference type="InterPro" id="IPR043504">
    <property type="entry name" value="Peptidase_S1_PA_chymotrypsin"/>
</dbReference>
<keyword evidence="4" id="KW-1015">Disulfide bond</keyword>
<dbReference type="PROSITE" id="PS50240">
    <property type="entry name" value="TRYPSIN_DOM"/>
    <property type="match status" value="1"/>
</dbReference>
<dbReference type="CDD" id="cd00190">
    <property type="entry name" value="Tryp_SPc"/>
    <property type="match status" value="1"/>
</dbReference>
<dbReference type="PANTHER" id="PTHR24276:SF98">
    <property type="entry name" value="FI18310P1-RELATED"/>
    <property type="match status" value="1"/>
</dbReference>
<reference evidence="7" key="1">
    <citation type="submission" date="2021-12" db="EMBL/GenBank/DDBJ databases">
        <authorList>
            <person name="King R."/>
        </authorList>
    </citation>
    <scope>NUCLEOTIDE SEQUENCE</scope>
</reference>
<keyword evidence="2" id="KW-0378">Hydrolase</keyword>
<keyword evidence="8" id="KW-1185">Reference proteome</keyword>
<sequence length="694" mass="78471">MEYLKETYGLNNNSSIFDVNKDVLEHLRAGEHFYTNGTRRSAGDYNETEQVLLSSEIEFWQPSGRRIYQGTMAKITRFPFMAAVQFFKKFQCGGSIIKSDLVITSASCLQLAWNNRFYRENPNFLSVLVGSHFYETGRENIPILEIYFNPSYNPKNLRHNLAIIRLTRILRFDPYIRQIKKIDIDRTPLPMATNTDGILIVGWGARGRDAGGPGVVDGILYGVVSFGSPVCGTPDAPTVFTKLGFYTNWIEEILELVVPKLKIGTTTTGTHLPRTFVIPMDYNLEATTSRIMPVGIDEPSTTPGPPVFMDEEIIPVLPTMPTIRPDKVKKHLKNGLRQGKPGKAFKDFLSTMFESNQVEDYMEGALNEKDSENEYKTSETATDDSTVEIAIPNKIKPIDRTIKKRKKKKPIIEDEYTTEEEEETKQVTAMNMEQFDLGQIGEMENLLLKSHTQPTADATLPLPPKSPTPSKTLKTHKKSSDDVDKKLEQVIVSLIDNLDVQDILESNENQLSLSQESQEDSKERLVEAVRRQKAIKDEELRKAGKYQDESILSPKLDQATIKEIAKVMNMDESVLTFLYLNNMKSKQNATLQTRNKVLEDIAFKNKARFKISRKQAPLKDDEEDDEEDEEEDGNGEEYATDEAYTDEESEALSIPAKPSEPSPDNALDVEDIYETLLEVVGKDKLKGAMQESKG</sequence>
<dbReference type="OrthoDB" id="6380398at2759"/>
<keyword evidence="3" id="KW-0720">Serine protease</keyword>
<evidence type="ECO:0000259" key="6">
    <source>
        <dbReference type="PROSITE" id="PS50240"/>
    </source>
</evidence>
<accession>A0A9P0FWF6</accession>
<dbReference type="Pfam" id="PF00089">
    <property type="entry name" value="Trypsin"/>
    <property type="match status" value="1"/>
</dbReference>
<evidence type="ECO:0000256" key="4">
    <source>
        <dbReference type="ARBA" id="ARBA00023157"/>
    </source>
</evidence>
<dbReference type="SUPFAM" id="SSF50494">
    <property type="entry name" value="Trypsin-like serine proteases"/>
    <property type="match status" value="1"/>
</dbReference>
<keyword evidence="1" id="KW-0645">Protease</keyword>
<evidence type="ECO:0000313" key="7">
    <source>
        <dbReference type="EMBL" id="CAH0596840.1"/>
    </source>
</evidence>
<feature type="region of interest" description="Disordered" evidence="5">
    <location>
        <begin position="613"/>
        <end position="670"/>
    </location>
</feature>
<dbReference type="Proteomes" id="UP001154114">
    <property type="component" value="Chromosome 23"/>
</dbReference>
<dbReference type="SMART" id="SM00020">
    <property type="entry name" value="Tryp_SPc"/>
    <property type="match status" value="1"/>
</dbReference>
<name>A0A9P0FWF6_CHRIL</name>
<dbReference type="EMBL" id="LR824026">
    <property type="protein sequence ID" value="CAH0596840.1"/>
    <property type="molecule type" value="Genomic_DNA"/>
</dbReference>
<evidence type="ECO:0000313" key="8">
    <source>
        <dbReference type="Proteomes" id="UP001154114"/>
    </source>
</evidence>
<dbReference type="InterPro" id="IPR001254">
    <property type="entry name" value="Trypsin_dom"/>
</dbReference>
<feature type="region of interest" description="Disordered" evidence="5">
    <location>
        <begin position="455"/>
        <end position="481"/>
    </location>
</feature>
<evidence type="ECO:0000256" key="5">
    <source>
        <dbReference type="SAM" id="MobiDB-lite"/>
    </source>
</evidence>
<proteinExistence type="predicted"/>
<dbReference type="GO" id="GO:0006508">
    <property type="term" value="P:proteolysis"/>
    <property type="evidence" value="ECO:0007669"/>
    <property type="project" value="UniProtKB-KW"/>
</dbReference>
<dbReference type="Gene3D" id="2.40.10.10">
    <property type="entry name" value="Trypsin-like serine proteases"/>
    <property type="match status" value="2"/>
</dbReference>
<dbReference type="PANTHER" id="PTHR24276">
    <property type="entry name" value="POLYSERASE-RELATED"/>
    <property type="match status" value="1"/>
</dbReference>
<evidence type="ECO:0000256" key="3">
    <source>
        <dbReference type="ARBA" id="ARBA00022825"/>
    </source>
</evidence>
<organism evidence="7 8">
    <name type="scientific">Chrysodeixis includens</name>
    <name type="common">Soybean looper</name>
    <name type="synonym">Pseudoplusia includens</name>
    <dbReference type="NCBI Taxonomy" id="689277"/>
    <lineage>
        <taxon>Eukaryota</taxon>
        <taxon>Metazoa</taxon>
        <taxon>Ecdysozoa</taxon>
        <taxon>Arthropoda</taxon>
        <taxon>Hexapoda</taxon>
        <taxon>Insecta</taxon>
        <taxon>Pterygota</taxon>
        <taxon>Neoptera</taxon>
        <taxon>Endopterygota</taxon>
        <taxon>Lepidoptera</taxon>
        <taxon>Glossata</taxon>
        <taxon>Ditrysia</taxon>
        <taxon>Noctuoidea</taxon>
        <taxon>Noctuidae</taxon>
        <taxon>Plusiinae</taxon>
        <taxon>Chrysodeixis</taxon>
    </lineage>
</organism>
<evidence type="ECO:0000256" key="2">
    <source>
        <dbReference type="ARBA" id="ARBA00022801"/>
    </source>
</evidence>
<feature type="compositionally biased region" description="Acidic residues" evidence="5">
    <location>
        <begin position="620"/>
        <end position="650"/>
    </location>
</feature>
<dbReference type="GO" id="GO:0004252">
    <property type="term" value="F:serine-type endopeptidase activity"/>
    <property type="evidence" value="ECO:0007669"/>
    <property type="project" value="InterPro"/>
</dbReference>
<feature type="domain" description="Peptidase S1" evidence="6">
    <location>
        <begin position="67"/>
        <end position="255"/>
    </location>
</feature>
<evidence type="ECO:0000256" key="1">
    <source>
        <dbReference type="ARBA" id="ARBA00022670"/>
    </source>
</evidence>
<protein>
    <recommendedName>
        <fullName evidence="6">Peptidase S1 domain-containing protein</fullName>
    </recommendedName>
</protein>
<gene>
    <name evidence="7" type="ORF">CINC_LOCUS7329</name>
</gene>
<dbReference type="InterPro" id="IPR009003">
    <property type="entry name" value="Peptidase_S1_PA"/>
</dbReference>
<dbReference type="InterPro" id="IPR050430">
    <property type="entry name" value="Peptidase_S1"/>
</dbReference>
<dbReference type="AlphaFoldDB" id="A0A9P0FWF6"/>